<dbReference type="RefSeq" id="WP_321553477.1">
    <property type="nucleotide sequence ID" value="NZ_JAXIVU010000008.1"/>
</dbReference>
<comment type="similarity">
    <text evidence="1 2">Belongs to the UPF0301 (AlgH) family.</text>
</comment>
<dbReference type="PANTHER" id="PTHR30327:SF1">
    <property type="entry name" value="UPF0301 PROTEIN YQGE"/>
    <property type="match status" value="1"/>
</dbReference>
<evidence type="ECO:0000256" key="1">
    <source>
        <dbReference type="ARBA" id="ARBA00009600"/>
    </source>
</evidence>
<protein>
    <recommendedName>
        <fullName evidence="2">UPF0301 protein TOI97_07355</fullName>
    </recommendedName>
</protein>
<name>A0ABU5GQX8_9GAMM</name>
<dbReference type="PANTHER" id="PTHR30327">
    <property type="entry name" value="UNCHARACTERIZED PROTEIN YQGE"/>
    <property type="match status" value="1"/>
</dbReference>
<dbReference type="SUPFAM" id="SSF143456">
    <property type="entry name" value="VC0467-like"/>
    <property type="match status" value="1"/>
</dbReference>
<evidence type="ECO:0000313" key="4">
    <source>
        <dbReference type="Proteomes" id="UP001294570"/>
    </source>
</evidence>
<evidence type="ECO:0000256" key="2">
    <source>
        <dbReference type="HAMAP-Rule" id="MF_00758"/>
    </source>
</evidence>
<reference evidence="3 4" key="1">
    <citation type="submission" date="2023-12" db="EMBL/GenBank/DDBJ databases">
        <title>Denitrificimonas halotolerans sp. nov.,a novel species isolated from landfill leachate.</title>
        <authorList>
            <person name="Wang S."/>
        </authorList>
    </citation>
    <scope>NUCLEOTIDE SEQUENCE [LARGE SCALE GENOMIC DNA]</scope>
    <source>
        <strain evidence="3 4">JX-1</strain>
    </source>
</reference>
<dbReference type="Proteomes" id="UP001294570">
    <property type="component" value="Unassembled WGS sequence"/>
</dbReference>
<gene>
    <name evidence="3" type="ORF">TOI97_07355</name>
</gene>
<dbReference type="NCBIfam" id="NF001266">
    <property type="entry name" value="PRK00228.1-1"/>
    <property type="match status" value="1"/>
</dbReference>
<sequence>MTSNFLSLVGHFLIAMPTLTDPFFKDSVVYILAHDAEGALGLTVNLPSGLKLSDVYEQLQPDKGPLDPAHDQAIFIGGPVQPHVGFVLHEAKHNYAGTTAFGELALTASQDAILALAEGTGPNPSLLTLGHAGWSAGQLENELRENAWLSCKADPKIIFSTPVEERRSAAAALLGVDLDRLSHHVGHA</sequence>
<comment type="caution">
    <text evidence="3">The sequence shown here is derived from an EMBL/GenBank/DDBJ whole genome shotgun (WGS) entry which is preliminary data.</text>
</comment>
<dbReference type="HAMAP" id="MF_00758">
    <property type="entry name" value="UPF0301"/>
    <property type="match status" value="1"/>
</dbReference>
<dbReference type="Gene3D" id="3.40.1740.10">
    <property type="entry name" value="VC0467-like"/>
    <property type="match status" value="1"/>
</dbReference>
<dbReference type="Pfam" id="PF02622">
    <property type="entry name" value="DUF179"/>
    <property type="match status" value="1"/>
</dbReference>
<proteinExistence type="inferred from homology"/>
<dbReference type="EMBL" id="JAXIVU010000008">
    <property type="protein sequence ID" value="MDY7219383.1"/>
    <property type="molecule type" value="Genomic_DNA"/>
</dbReference>
<organism evidence="3 4">
    <name type="scientific">Denitrificimonas halotolerans</name>
    <dbReference type="NCBI Taxonomy" id="3098930"/>
    <lineage>
        <taxon>Bacteria</taxon>
        <taxon>Pseudomonadati</taxon>
        <taxon>Pseudomonadota</taxon>
        <taxon>Gammaproteobacteria</taxon>
        <taxon>Pseudomonadales</taxon>
        <taxon>Pseudomonadaceae</taxon>
        <taxon>Denitrificimonas</taxon>
    </lineage>
</organism>
<dbReference type="InterPro" id="IPR003774">
    <property type="entry name" value="AlgH-like"/>
</dbReference>
<keyword evidence="4" id="KW-1185">Reference proteome</keyword>
<accession>A0ABU5GQX8</accession>
<evidence type="ECO:0000313" key="3">
    <source>
        <dbReference type="EMBL" id="MDY7219383.1"/>
    </source>
</evidence>